<name>A0ABQ4QDQ0_9HYPH</name>
<feature type="transmembrane region" description="Helical" evidence="6">
    <location>
        <begin position="331"/>
        <end position="348"/>
    </location>
</feature>
<feature type="transmembrane region" description="Helical" evidence="6">
    <location>
        <begin position="142"/>
        <end position="162"/>
    </location>
</feature>
<feature type="transmembrane region" description="Helical" evidence="6">
    <location>
        <begin position="243"/>
        <end position="260"/>
    </location>
</feature>
<keyword evidence="4 6" id="KW-1133">Transmembrane helix</keyword>
<keyword evidence="3 6" id="KW-0812">Transmembrane</keyword>
<evidence type="ECO:0000256" key="6">
    <source>
        <dbReference type="SAM" id="Phobius"/>
    </source>
</evidence>
<feature type="transmembrane region" description="Helical" evidence="6">
    <location>
        <begin position="214"/>
        <end position="237"/>
    </location>
</feature>
<dbReference type="Proteomes" id="UP001055117">
    <property type="component" value="Unassembled WGS sequence"/>
</dbReference>
<evidence type="ECO:0008006" key="9">
    <source>
        <dbReference type="Google" id="ProtNLM"/>
    </source>
</evidence>
<feature type="transmembrane region" description="Helical" evidence="6">
    <location>
        <begin position="174"/>
        <end position="193"/>
    </location>
</feature>
<keyword evidence="5 6" id="KW-0472">Membrane</keyword>
<feature type="transmembrane region" description="Helical" evidence="6">
    <location>
        <begin position="387"/>
        <end position="407"/>
    </location>
</feature>
<feature type="transmembrane region" description="Helical" evidence="6">
    <location>
        <begin position="85"/>
        <end position="105"/>
    </location>
</feature>
<feature type="transmembrane region" description="Helical" evidence="6">
    <location>
        <begin position="288"/>
        <end position="311"/>
    </location>
</feature>
<evidence type="ECO:0000256" key="2">
    <source>
        <dbReference type="ARBA" id="ARBA00022475"/>
    </source>
</evidence>
<dbReference type="RefSeq" id="WP_238271372.1">
    <property type="nucleotide sequence ID" value="NZ_BPQG01000011.1"/>
</dbReference>
<dbReference type="EMBL" id="BPQG01000011">
    <property type="protein sequence ID" value="GJD43328.1"/>
    <property type="molecule type" value="Genomic_DNA"/>
</dbReference>
<evidence type="ECO:0000256" key="5">
    <source>
        <dbReference type="ARBA" id="ARBA00023136"/>
    </source>
</evidence>
<comment type="caution">
    <text evidence="7">The sequence shown here is derived from an EMBL/GenBank/DDBJ whole genome shotgun (WGS) entry which is preliminary data.</text>
</comment>
<feature type="transmembrane region" description="Helical" evidence="6">
    <location>
        <begin position="12"/>
        <end position="34"/>
    </location>
</feature>
<feature type="transmembrane region" description="Helical" evidence="6">
    <location>
        <begin position="360"/>
        <end position="381"/>
    </location>
</feature>
<evidence type="ECO:0000256" key="3">
    <source>
        <dbReference type="ARBA" id="ARBA00022692"/>
    </source>
</evidence>
<proteinExistence type="predicted"/>
<dbReference type="PANTHER" id="PTHR30250:SF26">
    <property type="entry name" value="PSMA PROTEIN"/>
    <property type="match status" value="1"/>
</dbReference>
<keyword evidence="8" id="KW-1185">Reference proteome</keyword>
<evidence type="ECO:0000256" key="4">
    <source>
        <dbReference type="ARBA" id="ARBA00022989"/>
    </source>
</evidence>
<evidence type="ECO:0000313" key="7">
    <source>
        <dbReference type="EMBL" id="GJD43328.1"/>
    </source>
</evidence>
<organism evidence="7 8">
    <name type="scientific">Methylobacterium cerastii</name>
    <dbReference type="NCBI Taxonomy" id="932741"/>
    <lineage>
        <taxon>Bacteria</taxon>
        <taxon>Pseudomonadati</taxon>
        <taxon>Pseudomonadota</taxon>
        <taxon>Alphaproteobacteria</taxon>
        <taxon>Hyphomicrobiales</taxon>
        <taxon>Methylobacteriaceae</taxon>
        <taxon>Methylobacterium</taxon>
    </lineage>
</organism>
<sequence length="435" mass="45639">MKRPDIARFGRRFALILSGELIQSLFHFVLNIVLVRELGAHGYGLFAIVFTIGAVGVTYIRALVGVPATLFLSRSLGRPAERGHDMVFGSGATAVALLMAGAVSIGLAPVIGVTALAGGAFVGLYAFRSYLRIVLLARQKPWVAGASDIVYAACGLGLVAFLHSSDEALLEHAFLGIAGAQAMGIAVALAALGRPVRVSFRASVRRRYAGIWRPLAWSLLGVTGTTVQGQGLTLLFAVLAGPAAYAPIAATLVLFAPLRIPTNALNNMVLPEISALLAAGRRREARRLVLRSTALIGLACFAYGAAMWAALPMIESHLFKGRFSHEPMAGIGFGVWCVVTMALLYAIPRAFLEASAAFRVIAAGALVSAVVGFLIMVPLLLTMAPPFALIGLAVSECVTALWSAKAFRDRSRHPDGRVRTAAHRVVGAAAPPAGA</sequence>
<keyword evidence="2" id="KW-1003">Cell membrane</keyword>
<reference evidence="7 8" key="1">
    <citation type="journal article" date="2021" name="Front. Microbiol.">
        <title>Comprehensive Comparative Genomics and Phenotyping of Methylobacterium Species.</title>
        <authorList>
            <person name="Alessa O."/>
            <person name="Ogura Y."/>
            <person name="Fujitani Y."/>
            <person name="Takami H."/>
            <person name="Hayashi T."/>
            <person name="Sahin N."/>
            <person name="Tani A."/>
        </authorList>
    </citation>
    <scope>NUCLEOTIDE SEQUENCE [LARGE SCALE GENOMIC DNA]</scope>
    <source>
        <strain evidence="7 8">DSM 23679</strain>
    </source>
</reference>
<protein>
    <recommendedName>
        <fullName evidence="9">Polysaccharide biosynthesis protein</fullName>
    </recommendedName>
</protein>
<evidence type="ECO:0000256" key="1">
    <source>
        <dbReference type="ARBA" id="ARBA00004651"/>
    </source>
</evidence>
<accession>A0ABQ4QDQ0</accession>
<feature type="transmembrane region" description="Helical" evidence="6">
    <location>
        <begin position="40"/>
        <end position="64"/>
    </location>
</feature>
<evidence type="ECO:0000313" key="8">
    <source>
        <dbReference type="Proteomes" id="UP001055117"/>
    </source>
</evidence>
<feature type="transmembrane region" description="Helical" evidence="6">
    <location>
        <begin position="111"/>
        <end position="130"/>
    </location>
</feature>
<dbReference type="InterPro" id="IPR050833">
    <property type="entry name" value="Poly_Biosynth_Transport"/>
</dbReference>
<dbReference type="PANTHER" id="PTHR30250">
    <property type="entry name" value="PST FAMILY PREDICTED COLANIC ACID TRANSPORTER"/>
    <property type="match status" value="1"/>
</dbReference>
<comment type="subcellular location">
    <subcellularLocation>
        <location evidence="1">Cell membrane</location>
        <topology evidence="1">Multi-pass membrane protein</topology>
    </subcellularLocation>
</comment>
<gene>
    <name evidence="7" type="ORF">AFCDBAGC_1180</name>
</gene>